<evidence type="ECO:0000313" key="1">
    <source>
        <dbReference type="EMBL" id="CAL1370431.1"/>
    </source>
</evidence>
<sequence>MHPVGCRRLTLTQIILSHLLVKPLHHHSKSTATPISSFILAQRTRKCIFYDPSEKGEKSGGGGGPELKEVVDSWTSTIQILPLEKFSLELGGGHGVTSSRGVKVANSNNLFQRCNFREAPRFIQTLPTSPSPP</sequence>
<evidence type="ECO:0000313" key="2">
    <source>
        <dbReference type="Proteomes" id="UP001497516"/>
    </source>
</evidence>
<dbReference type="EMBL" id="OZ034815">
    <property type="protein sequence ID" value="CAL1370431.1"/>
    <property type="molecule type" value="Genomic_DNA"/>
</dbReference>
<reference evidence="1 2" key="1">
    <citation type="submission" date="2024-04" db="EMBL/GenBank/DDBJ databases">
        <authorList>
            <person name="Fracassetti M."/>
        </authorList>
    </citation>
    <scope>NUCLEOTIDE SEQUENCE [LARGE SCALE GENOMIC DNA]</scope>
</reference>
<accession>A0AAV2D966</accession>
<keyword evidence="2" id="KW-1185">Reference proteome</keyword>
<organism evidence="1 2">
    <name type="scientific">Linum trigynum</name>
    <dbReference type="NCBI Taxonomy" id="586398"/>
    <lineage>
        <taxon>Eukaryota</taxon>
        <taxon>Viridiplantae</taxon>
        <taxon>Streptophyta</taxon>
        <taxon>Embryophyta</taxon>
        <taxon>Tracheophyta</taxon>
        <taxon>Spermatophyta</taxon>
        <taxon>Magnoliopsida</taxon>
        <taxon>eudicotyledons</taxon>
        <taxon>Gunneridae</taxon>
        <taxon>Pentapetalae</taxon>
        <taxon>rosids</taxon>
        <taxon>fabids</taxon>
        <taxon>Malpighiales</taxon>
        <taxon>Linaceae</taxon>
        <taxon>Linum</taxon>
    </lineage>
</organism>
<dbReference type="AlphaFoldDB" id="A0AAV2D966"/>
<protein>
    <submittedName>
        <fullName evidence="1">Uncharacterized protein</fullName>
    </submittedName>
</protein>
<name>A0AAV2D966_9ROSI</name>
<dbReference type="Proteomes" id="UP001497516">
    <property type="component" value="Chromosome 2"/>
</dbReference>
<gene>
    <name evidence="1" type="ORF">LTRI10_LOCUS12559</name>
</gene>
<proteinExistence type="predicted"/>